<proteinExistence type="predicted"/>
<feature type="coiled-coil region" evidence="1">
    <location>
        <begin position="362"/>
        <end position="451"/>
    </location>
</feature>
<evidence type="ECO:0000256" key="2">
    <source>
        <dbReference type="SAM" id="MobiDB-lite"/>
    </source>
</evidence>
<reference evidence="3 4" key="1">
    <citation type="submission" date="2021-06" db="EMBL/GenBank/DDBJ databases">
        <authorList>
            <person name="Palmer J.M."/>
        </authorList>
    </citation>
    <scope>NUCLEOTIDE SEQUENCE [LARGE SCALE GENOMIC DNA]</scope>
    <source>
        <strain evidence="3 4">XC_2019</strain>
        <tissue evidence="3">Muscle</tissue>
    </source>
</reference>
<dbReference type="EMBL" id="JAHRIN010008497">
    <property type="protein sequence ID" value="MEQ2193491.1"/>
    <property type="molecule type" value="Genomic_DNA"/>
</dbReference>
<name>A0ABV0QDG0_9TELE</name>
<keyword evidence="1" id="KW-0175">Coiled coil</keyword>
<organism evidence="3 4">
    <name type="scientific">Xenoophorus captivus</name>
    <dbReference type="NCBI Taxonomy" id="1517983"/>
    <lineage>
        <taxon>Eukaryota</taxon>
        <taxon>Metazoa</taxon>
        <taxon>Chordata</taxon>
        <taxon>Craniata</taxon>
        <taxon>Vertebrata</taxon>
        <taxon>Euteleostomi</taxon>
        <taxon>Actinopterygii</taxon>
        <taxon>Neopterygii</taxon>
        <taxon>Teleostei</taxon>
        <taxon>Neoteleostei</taxon>
        <taxon>Acanthomorphata</taxon>
        <taxon>Ovalentaria</taxon>
        <taxon>Atherinomorphae</taxon>
        <taxon>Cyprinodontiformes</taxon>
        <taxon>Goodeidae</taxon>
        <taxon>Xenoophorus</taxon>
    </lineage>
</organism>
<sequence length="487" mass="55005">MCTSLSQPQDCEGVGGNWYAGNCSSNRGPYDMEDESASLQQLVQDLRSQLTRCHKVIRGLQLRVRSLSATSDYASSLERTPRKRSAAPSGVEDDEGWLSDTQRVRPSSRPSRELLDLMERVASLEAQLKTTPAEGKGQAEEGKCATWPGKYNSLIQAQARELSHLRQRMREGHGVCHILTQHLGDTTKVLLILCVCHISSIFYNIWETGRPNGRIRVYVFIFSPTLNCFQTFEELLRANDVDYYMGQCFREQLAQSSALAQRVLTKISGRKENLPIRSASSRTDKTLFGLSPSPHNQHDLSSYNQLSPHAFQHYQLGGIPEDHSIKSDSGLVRGRSLWDMDSLVQPAGALSGNQTSSSQTGVNLIEEHLQEVRCLRQRLEESIRTNEQLRQQLEQKLASTGRDGDTNEEMVQLQEAVFAARTRLKQAELEAEQWKEELRRLQSHTQEQGQQIHALRQERQANQDKTNRLVSLPALFLSLLLCDFCVL</sequence>
<evidence type="ECO:0000313" key="3">
    <source>
        <dbReference type="EMBL" id="MEQ2193491.1"/>
    </source>
</evidence>
<feature type="compositionally biased region" description="Polar residues" evidence="2">
    <location>
        <begin position="99"/>
        <end position="109"/>
    </location>
</feature>
<gene>
    <name evidence="3" type="ORF">XENOCAPTIV_030437</name>
</gene>
<evidence type="ECO:0000256" key="1">
    <source>
        <dbReference type="SAM" id="Coils"/>
    </source>
</evidence>
<feature type="region of interest" description="Disordered" evidence="2">
    <location>
        <begin position="72"/>
        <end position="112"/>
    </location>
</feature>
<protein>
    <submittedName>
        <fullName evidence="3">Uncharacterized protein</fullName>
    </submittedName>
</protein>
<evidence type="ECO:0000313" key="4">
    <source>
        <dbReference type="Proteomes" id="UP001434883"/>
    </source>
</evidence>
<keyword evidence="4" id="KW-1185">Reference proteome</keyword>
<dbReference type="PANTHER" id="PTHR46501:SF2">
    <property type="entry name" value="MYOMEGALIN"/>
    <property type="match status" value="1"/>
</dbReference>
<comment type="caution">
    <text evidence="3">The sequence shown here is derived from an EMBL/GenBank/DDBJ whole genome shotgun (WGS) entry which is preliminary data.</text>
</comment>
<dbReference type="PANTHER" id="PTHR46501">
    <property type="entry name" value="MYOMEGALIN"/>
    <property type="match status" value="1"/>
</dbReference>
<dbReference type="InterPro" id="IPR052593">
    <property type="entry name" value="MT-associated_AKAP9-binding"/>
</dbReference>
<accession>A0ABV0QDG0</accession>
<dbReference type="Proteomes" id="UP001434883">
    <property type="component" value="Unassembled WGS sequence"/>
</dbReference>